<reference evidence="2 3" key="1">
    <citation type="submission" date="2021-12" db="EMBL/GenBank/DDBJ databases">
        <title>Discovery of the Pendulisporaceae a myxobacterial family with distinct sporulation behavior and unique specialized metabolism.</title>
        <authorList>
            <person name="Garcia R."/>
            <person name="Popoff A."/>
            <person name="Bader C.D."/>
            <person name="Loehr J."/>
            <person name="Walesch S."/>
            <person name="Walt C."/>
            <person name="Boldt J."/>
            <person name="Bunk B."/>
            <person name="Haeckl F.J.F.P.J."/>
            <person name="Gunesch A.P."/>
            <person name="Birkelbach J."/>
            <person name="Nuebel U."/>
            <person name="Pietschmann T."/>
            <person name="Bach T."/>
            <person name="Mueller R."/>
        </authorList>
    </citation>
    <scope>NUCLEOTIDE SEQUENCE [LARGE SCALE GENOMIC DNA]</scope>
    <source>
        <strain evidence="2 3">MSr11954</strain>
    </source>
</reference>
<dbReference type="InterPro" id="IPR029044">
    <property type="entry name" value="Nucleotide-diphossugar_trans"/>
</dbReference>
<dbReference type="Proteomes" id="UP001370348">
    <property type="component" value="Chromosome"/>
</dbReference>
<gene>
    <name evidence="2" type="ORF">LZC94_26720</name>
</gene>
<organism evidence="2 3">
    <name type="scientific">Pendulispora albinea</name>
    <dbReference type="NCBI Taxonomy" id="2741071"/>
    <lineage>
        <taxon>Bacteria</taxon>
        <taxon>Pseudomonadati</taxon>
        <taxon>Myxococcota</taxon>
        <taxon>Myxococcia</taxon>
        <taxon>Myxococcales</taxon>
        <taxon>Sorangiineae</taxon>
        <taxon>Pendulisporaceae</taxon>
        <taxon>Pendulispora</taxon>
    </lineage>
</organism>
<dbReference type="EMBL" id="CP089984">
    <property type="protein sequence ID" value="WXB11446.1"/>
    <property type="molecule type" value="Genomic_DNA"/>
</dbReference>
<evidence type="ECO:0000313" key="2">
    <source>
        <dbReference type="EMBL" id="WXB11446.1"/>
    </source>
</evidence>
<protein>
    <submittedName>
        <fullName evidence="2">Glycosyltransferase family 2 protein</fullName>
    </submittedName>
</protein>
<keyword evidence="3" id="KW-1185">Reference proteome</keyword>
<evidence type="ECO:0000313" key="3">
    <source>
        <dbReference type="Proteomes" id="UP001370348"/>
    </source>
</evidence>
<dbReference type="CDD" id="cd04179">
    <property type="entry name" value="DPM_DPG-synthase_like"/>
    <property type="match status" value="1"/>
</dbReference>
<dbReference type="InterPro" id="IPR001173">
    <property type="entry name" value="Glyco_trans_2-like"/>
</dbReference>
<proteinExistence type="predicted"/>
<evidence type="ECO:0000259" key="1">
    <source>
        <dbReference type="Pfam" id="PF00535"/>
    </source>
</evidence>
<dbReference type="Gene3D" id="3.90.550.10">
    <property type="entry name" value="Spore Coat Polysaccharide Biosynthesis Protein SpsA, Chain A"/>
    <property type="match status" value="1"/>
</dbReference>
<feature type="domain" description="Glycosyltransferase 2-like" evidence="1">
    <location>
        <begin position="4"/>
        <end position="169"/>
    </location>
</feature>
<name>A0ABZ2LNV6_9BACT</name>
<accession>A0ABZ2LNV6</accession>
<dbReference type="PANTHER" id="PTHR48090">
    <property type="entry name" value="UNDECAPRENYL-PHOSPHATE 4-DEOXY-4-FORMAMIDO-L-ARABINOSE TRANSFERASE-RELATED"/>
    <property type="match status" value="1"/>
</dbReference>
<dbReference type="RefSeq" id="WP_394821066.1">
    <property type="nucleotide sequence ID" value="NZ_CP089984.1"/>
</dbReference>
<sequence>MDLSIIVPCFDEQENIGALAERVGAVLRDLPLARVELVLVDDGSRDGTWSEIERVRGAHPFVTAARHDGNRGLAAAWRTGLDRARGRLVCILDADLQYRPEDLPRLYEALGASGCDIVQGWRSRAARKIDSRFVISRGLNTLLNTLFGMHLEDNKSGFILCRREVLEDLLAYRGHYRYWQIFLLVAAHAKGYRVHEVETRFEERRAGRSFLSAFPVKVILHALVDIGRAIIEYRPRGSA</sequence>
<dbReference type="SUPFAM" id="SSF53448">
    <property type="entry name" value="Nucleotide-diphospho-sugar transferases"/>
    <property type="match status" value="1"/>
</dbReference>
<dbReference type="InterPro" id="IPR050256">
    <property type="entry name" value="Glycosyltransferase_2"/>
</dbReference>
<dbReference type="Pfam" id="PF00535">
    <property type="entry name" value="Glycos_transf_2"/>
    <property type="match status" value="1"/>
</dbReference>